<evidence type="ECO:0000259" key="10">
    <source>
        <dbReference type="Pfam" id="PF07885"/>
    </source>
</evidence>
<evidence type="ECO:0000256" key="7">
    <source>
        <dbReference type="ARBA" id="ARBA00023303"/>
    </source>
</evidence>
<keyword evidence="4 9" id="KW-1133">Transmembrane helix</keyword>
<gene>
    <name evidence="11" type="ORF">BMON_1603</name>
</gene>
<dbReference type="EMBL" id="JGZE01000030">
    <property type="protein sequence ID" value="KFI73934.1"/>
    <property type="molecule type" value="Genomic_DNA"/>
</dbReference>
<dbReference type="InterPro" id="IPR028325">
    <property type="entry name" value="VG_K_chnl"/>
</dbReference>
<evidence type="ECO:0000256" key="6">
    <source>
        <dbReference type="ARBA" id="ARBA00023136"/>
    </source>
</evidence>
<dbReference type="PANTHER" id="PTHR11537:SF254">
    <property type="entry name" value="POTASSIUM VOLTAGE-GATED CHANNEL PROTEIN SHAB"/>
    <property type="match status" value="1"/>
</dbReference>
<dbReference type="PANTHER" id="PTHR11537">
    <property type="entry name" value="VOLTAGE-GATED POTASSIUM CHANNEL"/>
    <property type="match status" value="1"/>
</dbReference>
<accession>A0A087BSD4</accession>
<feature type="transmembrane region" description="Helical" evidence="9">
    <location>
        <begin position="58"/>
        <end position="79"/>
    </location>
</feature>
<protein>
    <submittedName>
        <fullName evidence="11">Ion transport 2 domain protein</fullName>
    </submittedName>
</protein>
<keyword evidence="6 9" id="KW-0472">Membrane</keyword>
<evidence type="ECO:0000256" key="1">
    <source>
        <dbReference type="ARBA" id="ARBA00004141"/>
    </source>
</evidence>
<proteinExistence type="predicted"/>
<keyword evidence="5" id="KW-0406">Ion transport</keyword>
<dbReference type="GO" id="GO:0005249">
    <property type="term" value="F:voltage-gated potassium channel activity"/>
    <property type="evidence" value="ECO:0007669"/>
    <property type="project" value="InterPro"/>
</dbReference>
<dbReference type="GO" id="GO:0008076">
    <property type="term" value="C:voltage-gated potassium channel complex"/>
    <property type="evidence" value="ECO:0007669"/>
    <property type="project" value="InterPro"/>
</dbReference>
<dbReference type="Pfam" id="PF07885">
    <property type="entry name" value="Ion_trans_2"/>
    <property type="match status" value="1"/>
</dbReference>
<comment type="caution">
    <text evidence="11">The sequence shown here is derived from an EMBL/GenBank/DDBJ whole genome shotgun (WGS) entry which is preliminary data.</text>
</comment>
<evidence type="ECO:0000256" key="2">
    <source>
        <dbReference type="ARBA" id="ARBA00022448"/>
    </source>
</evidence>
<reference evidence="11 12" key="1">
    <citation type="submission" date="2014-03" db="EMBL/GenBank/DDBJ databases">
        <title>Genomics of Bifidobacteria.</title>
        <authorList>
            <person name="Ventura M."/>
            <person name="Milani C."/>
            <person name="Lugli G.A."/>
        </authorList>
    </citation>
    <scope>NUCLEOTIDE SEQUENCE [LARGE SCALE GENOMIC DNA]</scope>
    <source>
        <strain evidence="11 12">DSM 21395</strain>
    </source>
</reference>
<keyword evidence="3 9" id="KW-0812">Transmembrane</keyword>
<evidence type="ECO:0000256" key="9">
    <source>
        <dbReference type="SAM" id="Phobius"/>
    </source>
</evidence>
<evidence type="ECO:0000313" key="12">
    <source>
        <dbReference type="Proteomes" id="UP000029082"/>
    </source>
</evidence>
<evidence type="ECO:0000256" key="8">
    <source>
        <dbReference type="SAM" id="MobiDB-lite"/>
    </source>
</evidence>
<dbReference type="GO" id="GO:0001508">
    <property type="term" value="P:action potential"/>
    <property type="evidence" value="ECO:0007669"/>
    <property type="project" value="TreeGrafter"/>
</dbReference>
<dbReference type="SUPFAM" id="SSF81324">
    <property type="entry name" value="Voltage-gated potassium channels"/>
    <property type="match status" value="1"/>
</dbReference>
<dbReference type="InterPro" id="IPR013099">
    <property type="entry name" value="K_chnl_dom"/>
</dbReference>
<feature type="region of interest" description="Disordered" evidence="8">
    <location>
        <begin position="81"/>
        <end position="100"/>
    </location>
</feature>
<keyword evidence="7" id="KW-0407">Ion channel</keyword>
<evidence type="ECO:0000313" key="11">
    <source>
        <dbReference type="EMBL" id="KFI73934.1"/>
    </source>
</evidence>
<name>A0A087BSD4_9BIFI</name>
<dbReference type="RefSeq" id="WP_033511760.1">
    <property type="nucleotide sequence ID" value="NZ_JGZE01000030.1"/>
</dbReference>
<keyword evidence="12" id="KW-1185">Reference proteome</keyword>
<organism evidence="11 12">
    <name type="scientific">Bifidobacterium mongoliense DSM 21395</name>
    <dbReference type="NCBI Taxonomy" id="1437603"/>
    <lineage>
        <taxon>Bacteria</taxon>
        <taxon>Bacillati</taxon>
        <taxon>Actinomycetota</taxon>
        <taxon>Actinomycetes</taxon>
        <taxon>Bifidobacteriales</taxon>
        <taxon>Bifidobacteriaceae</taxon>
        <taxon>Bifidobacterium</taxon>
    </lineage>
</organism>
<evidence type="ECO:0000256" key="4">
    <source>
        <dbReference type="ARBA" id="ARBA00022989"/>
    </source>
</evidence>
<comment type="subcellular location">
    <subcellularLocation>
        <location evidence="1">Membrane</location>
        <topology evidence="1">Multi-pass membrane protein</topology>
    </subcellularLocation>
</comment>
<dbReference type="AlphaFoldDB" id="A0A087BSD4"/>
<sequence length="100" mass="10668">MSLSFSSGKWAGFKRHPFDLVVVPLPMVRPLRALWWTFATITTLGYGDYTPVTPTGSIIAFAVMLAGIALIGVVTAAFAPGSSTRSAQRVRGATKSPVNR</sequence>
<dbReference type="Gene3D" id="1.10.287.70">
    <property type="match status" value="1"/>
</dbReference>
<keyword evidence="2" id="KW-0813">Transport</keyword>
<feature type="domain" description="Potassium channel" evidence="10">
    <location>
        <begin position="30"/>
        <end position="79"/>
    </location>
</feature>
<dbReference type="eggNOG" id="COG1226">
    <property type="taxonomic scope" value="Bacteria"/>
</dbReference>
<evidence type="ECO:0000256" key="5">
    <source>
        <dbReference type="ARBA" id="ARBA00023065"/>
    </source>
</evidence>
<dbReference type="OrthoDB" id="9799090at2"/>
<dbReference type="Proteomes" id="UP000029082">
    <property type="component" value="Unassembled WGS sequence"/>
</dbReference>
<evidence type="ECO:0000256" key="3">
    <source>
        <dbReference type="ARBA" id="ARBA00022692"/>
    </source>
</evidence>